<dbReference type="PANTHER" id="PTHR47001">
    <property type="entry name" value="TRANSCRIPTION FACTOR BHLH121"/>
    <property type="match status" value="1"/>
</dbReference>
<organism evidence="8 9">
    <name type="scientific">Nepenthes gracilis</name>
    <name type="common">Slender pitcher plant</name>
    <dbReference type="NCBI Taxonomy" id="150966"/>
    <lineage>
        <taxon>Eukaryota</taxon>
        <taxon>Viridiplantae</taxon>
        <taxon>Streptophyta</taxon>
        <taxon>Embryophyta</taxon>
        <taxon>Tracheophyta</taxon>
        <taxon>Spermatophyta</taxon>
        <taxon>Magnoliopsida</taxon>
        <taxon>eudicotyledons</taxon>
        <taxon>Gunneridae</taxon>
        <taxon>Pentapetalae</taxon>
        <taxon>Caryophyllales</taxon>
        <taxon>Nepenthaceae</taxon>
        <taxon>Nepenthes</taxon>
    </lineage>
</organism>
<protein>
    <recommendedName>
        <fullName evidence="7">BHLH domain-containing protein</fullName>
    </recommendedName>
</protein>
<dbReference type="InterPro" id="IPR036638">
    <property type="entry name" value="HLH_DNA-bd_sf"/>
</dbReference>
<feature type="compositionally biased region" description="Low complexity" evidence="6">
    <location>
        <begin position="266"/>
        <end position="276"/>
    </location>
</feature>
<sequence length="320" mass="35493">MDQRQSEKFAQALTDSRRPSPLATGRCQTSNAESSASHRQRPESEGKDPVAARKVQKADREKLRRDRLNEQFLELGHALDPDRPRNDKSSILTETIQLLKDMTSEVDRLKAEYAALSEESRELTQEKNELREEKVSLKSDIENLNIQYQQRLRVMCPWAPVDSSVVIGPHYSFPMPLAVPAAPIPIMHPSLQPFPFFGNQNPGFVPYPTPGNPQVEQQSTQYASTSRVSSKQDSRSKSSDCQRGRKCERSNDSTDVATVLELKTPGSSGHQESSSGGRKGKRSHRKEKNGSDGGCSSRVSSTQGPQESSSNTVDHVSSSE</sequence>
<feature type="region of interest" description="Disordered" evidence="6">
    <location>
        <begin position="1"/>
        <end position="67"/>
    </location>
</feature>
<accession>A0AAD3T6U5</accession>
<keyword evidence="3" id="KW-0238">DNA-binding</keyword>
<dbReference type="InterPro" id="IPR057075">
    <property type="entry name" value="bHLH_IRO3"/>
</dbReference>
<evidence type="ECO:0000256" key="2">
    <source>
        <dbReference type="ARBA" id="ARBA00023015"/>
    </source>
</evidence>
<dbReference type="AlphaFoldDB" id="A0AAD3T6U5"/>
<feature type="region of interest" description="Disordered" evidence="6">
    <location>
        <begin position="202"/>
        <end position="320"/>
    </location>
</feature>
<dbReference type="InterPro" id="IPR011598">
    <property type="entry name" value="bHLH_dom"/>
</dbReference>
<dbReference type="InterPro" id="IPR044579">
    <property type="entry name" value="bHLH11/121"/>
</dbReference>
<feature type="compositionally biased region" description="Polar residues" evidence="6">
    <location>
        <begin position="26"/>
        <end position="37"/>
    </location>
</feature>
<proteinExistence type="predicted"/>
<dbReference type="Proteomes" id="UP001279734">
    <property type="component" value="Unassembled WGS sequence"/>
</dbReference>
<feature type="compositionally biased region" description="Polar residues" evidence="6">
    <location>
        <begin position="212"/>
        <end position="223"/>
    </location>
</feature>
<comment type="caution">
    <text evidence="8">The sequence shown here is derived from an EMBL/GenBank/DDBJ whole genome shotgun (WGS) entry which is preliminary data.</text>
</comment>
<keyword evidence="9" id="KW-1185">Reference proteome</keyword>
<dbReference type="GO" id="GO:0003700">
    <property type="term" value="F:DNA-binding transcription factor activity"/>
    <property type="evidence" value="ECO:0007669"/>
    <property type="project" value="InterPro"/>
</dbReference>
<dbReference type="GO" id="GO:0003677">
    <property type="term" value="F:DNA binding"/>
    <property type="evidence" value="ECO:0007669"/>
    <property type="project" value="UniProtKB-KW"/>
</dbReference>
<evidence type="ECO:0000256" key="4">
    <source>
        <dbReference type="ARBA" id="ARBA00023163"/>
    </source>
</evidence>
<gene>
    <name evidence="8" type="ORF">Nepgr_026403</name>
</gene>
<evidence type="ECO:0000313" key="8">
    <source>
        <dbReference type="EMBL" id="GMH24560.1"/>
    </source>
</evidence>
<feature type="compositionally biased region" description="Basic residues" evidence="6">
    <location>
        <begin position="278"/>
        <end position="287"/>
    </location>
</feature>
<evidence type="ECO:0000256" key="5">
    <source>
        <dbReference type="ARBA" id="ARBA00023242"/>
    </source>
</evidence>
<feature type="compositionally biased region" description="Basic and acidic residues" evidence="6">
    <location>
        <begin position="230"/>
        <end position="252"/>
    </location>
</feature>
<evidence type="ECO:0000256" key="1">
    <source>
        <dbReference type="ARBA" id="ARBA00004123"/>
    </source>
</evidence>
<dbReference type="PANTHER" id="PTHR47001:SF1">
    <property type="entry name" value="TRANSCRIPTION FACTOR BHLH11"/>
    <property type="match status" value="1"/>
</dbReference>
<dbReference type="Gene3D" id="4.10.280.10">
    <property type="entry name" value="Helix-loop-helix DNA-binding domain"/>
    <property type="match status" value="1"/>
</dbReference>
<dbReference type="SUPFAM" id="SSF47459">
    <property type="entry name" value="HLH, helix-loop-helix DNA-binding domain"/>
    <property type="match status" value="1"/>
</dbReference>
<dbReference type="PROSITE" id="PS50888">
    <property type="entry name" value="BHLH"/>
    <property type="match status" value="1"/>
</dbReference>
<dbReference type="Pfam" id="PF23177">
    <property type="entry name" value="bHLH_IRO3"/>
    <property type="match status" value="1"/>
</dbReference>
<dbReference type="GO" id="GO:0046983">
    <property type="term" value="F:protein dimerization activity"/>
    <property type="evidence" value="ECO:0007669"/>
    <property type="project" value="InterPro"/>
</dbReference>
<dbReference type="SMART" id="SM00353">
    <property type="entry name" value="HLH"/>
    <property type="match status" value="1"/>
</dbReference>
<reference evidence="8" key="1">
    <citation type="submission" date="2023-05" db="EMBL/GenBank/DDBJ databases">
        <title>Nepenthes gracilis genome sequencing.</title>
        <authorList>
            <person name="Fukushima K."/>
        </authorList>
    </citation>
    <scope>NUCLEOTIDE SEQUENCE</scope>
    <source>
        <strain evidence="8">SING2019-196</strain>
    </source>
</reference>
<evidence type="ECO:0000313" key="9">
    <source>
        <dbReference type="Proteomes" id="UP001279734"/>
    </source>
</evidence>
<evidence type="ECO:0000256" key="3">
    <source>
        <dbReference type="ARBA" id="ARBA00023125"/>
    </source>
</evidence>
<feature type="compositionally biased region" description="Polar residues" evidence="6">
    <location>
        <begin position="297"/>
        <end position="307"/>
    </location>
</feature>
<keyword evidence="2" id="KW-0805">Transcription regulation</keyword>
<keyword evidence="4" id="KW-0804">Transcription</keyword>
<dbReference type="CDD" id="cd11446">
    <property type="entry name" value="bHLH_AtILR3_like"/>
    <property type="match status" value="1"/>
</dbReference>
<evidence type="ECO:0000259" key="7">
    <source>
        <dbReference type="PROSITE" id="PS50888"/>
    </source>
</evidence>
<dbReference type="GO" id="GO:0006879">
    <property type="term" value="P:intracellular iron ion homeostasis"/>
    <property type="evidence" value="ECO:0007669"/>
    <property type="project" value="InterPro"/>
</dbReference>
<feature type="compositionally biased region" description="Low complexity" evidence="6">
    <location>
        <begin position="308"/>
        <end position="320"/>
    </location>
</feature>
<keyword evidence="5" id="KW-0539">Nucleus</keyword>
<comment type="subcellular location">
    <subcellularLocation>
        <location evidence="1">Nucleus</location>
    </subcellularLocation>
</comment>
<feature type="compositionally biased region" description="Basic and acidic residues" evidence="6">
    <location>
        <begin position="40"/>
        <end position="67"/>
    </location>
</feature>
<dbReference type="GO" id="GO:0005634">
    <property type="term" value="C:nucleus"/>
    <property type="evidence" value="ECO:0007669"/>
    <property type="project" value="UniProtKB-SubCell"/>
</dbReference>
<dbReference type="EMBL" id="BSYO01000028">
    <property type="protein sequence ID" value="GMH24560.1"/>
    <property type="molecule type" value="Genomic_DNA"/>
</dbReference>
<feature type="domain" description="BHLH" evidence="7">
    <location>
        <begin position="52"/>
        <end position="102"/>
    </location>
</feature>
<name>A0AAD3T6U5_NEPGR</name>
<evidence type="ECO:0000256" key="6">
    <source>
        <dbReference type="SAM" id="MobiDB-lite"/>
    </source>
</evidence>